<name>A0ABN5H6G7_9FIRM</name>
<protein>
    <recommendedName>
        <fullName evidence="1">Glycosyltransferase 2-like domain-containing protein</fullName>
    </recommendedName>
</protein>
<dbReference type="PANTHER" id="PTHR43685">
    <property type="entry name" value="GLYCOSYLTRANSFERASE"/>
    <property type="match status" value="1"/>
</dbReference>
<feature type="domain" description="Glycosyltransferase 2-like" evidence="1">
    <location>
        <begin position="7"/>
        <end position="181"/>
    </location>
</feature>
<proteinExistence type="predicted"/>
<reference evidence="2 3" key="1">
    <citation type="journal article" date="2019" name="Sci. Rep.">
        <title>Sulfobacillus thermotolerans: new insights into resistance and metabolic capacities of acidophilic chemolithotrophs.</title>
        <authorList>
            <person name="Panyushkina A.E."/>
            <person name="Babenko V.V."/>
            <person name="Nikitina A.S."/>
            <person name="Selezneva O.V."/>
            <person name="Tsaplina I.A."/>
            <person name="Letarova M.A."/>
            <person name="Kostryukova E.S."/>
            <person name="Letarov A.V."/>
        </authorList>
    </citation>
    <scope>NUCLEOTIDE SEQUENCE [LARGE SCALE GENOMIC DNA]</scope>
    <source>
        <strain evidence="2 3">Kr1</strain>
    </source>
</reference>
<dbReference type="Pfam" id="PF00535">
    <property type="entry name" value="Glycos_transf_2"/>
    <property type="match status" value="1"/>
</dbReference>
<keyword evidence="3" id="KW-1185">Reference proteome</keyword>
<gene>
    <name evidence="2" type="ORF">BXT84_14780</name>
</gene>
<dbReference type="EMBL" id="CP019454">
    <property type="protein sequence ID" value="AUW95063.1"/>
    <property type="molecule type" value="Genomic_DNA"/>
</dbReference>
<evidence type="ECO:0000313" key="2">
    <source>
        <dbReference type="EMBL" id="AUW95063.1"/>
    </source>
</evidence>
<sequence length="304" mass="33927">MNLSDVSVIIVNYNGANVLPRAVASILRLEHQPGELIIVDNGSTDDSREFVKGLHEPLIKRVLLPTNHGVAGGRNAGVALASGKILAFLDSDGEATATWLPGSLAMLQNAPRAGAIAPLVLMNNGTTINGAGSVLDSSGHGRDRLWGEPLEPFRQVLEQWRGQPVDYPMGCGMVVRRDGLEPVWPLDDALPKWHDDTEIGLRIRRLGYQVLFNPDATVLHHPGHSDPKDQGERQRLAELARLRLLWKYYPIKVALWQSAYYALFAVIGSRQRFQNWRDLQTIAVHFWQNAGKIRHVRRKWKIVS</sequence>
<organism evidence="2 3">
    <name type="scientific">Sulfobacillus thermotolerans</name>
    <dbReference type="NCBI Taxonomy" id="338644"/>
    <lineage>
        <taxon>Bacteria</taxon>
        <taxon>Bacillati</taxon>
        <taxon>Bacillota</taxon>
        <taxon>Clostridia</taxon>
        <taxon>Eubacteriales</taxon>
        <taxon>Clostridiales Family XVII. Incertae Sedis</taxon>
        <taxon>Sulfobacillus</taxon>
    </lineage>
</organism>
<dbReference type="Proteomes" id="UP000325292">
    <property type="component" value="Chromosome"/>
</dbReference>
<dbReference type="InterPro" id="IPR029044">
    <property type="entry name" value="Nucleotide-diphossugar_trans"/>
</dbReference>
<evidence type="ECO:0000259" key="1">
    <source>
        <dbReference type="Pfam" id="PF00535"/>
    </source>
</evidence>
<dbReference type="Gene3D" id="3.90.550.10">
    <property type="entry name" value="Spore Coat Polysaccharide Biosynthesis Protein SpsA, Chain A"/>
    <property type="match status" value="1"/>
</dbReference>
<dbReference type="SUPFAM" id="SSF53448">
    <property type="entry name" value="Nucleotide-diphospho-sugar transferases"/>
    <property type="match status" value="1"/>
</dbReference>
<dbReference type="PANTHER" id="PTHR43685:SF2">
    <property type="entry name" value="GLYCOSYLTRANSFERASE 2-LIKE DOMAIN-CONTAINING PROTEIN"/>
    <property type="match status" value="1"/>
</dbReference>
<accession>A0ABN5H6G7</accession>
<dbReference type="InterPro" id="IPR050834">
    <property type="entry name" value="Glycosyltransf_2"/>
</dbReference>
<evidence type="ECO:0000313" key="3">
    <source>
        <dbReference type="Proteomes" id="UP000325292"/>
    </source>
</evidence>
<dbReference type="InterPro" id="IPR001173">
    <property type="entry name" value="Glyco_trans_2-like"/>
</dbReference>